<sequence length="345" mass="37004">MKNTIKAILGATILGLAASAASVASADTLSDVKAKGFLQCGVNTGLAGFAAPDDKGEWKGFDVDFCRAVAAAIFGDPTKVKFTPTNAKERFTALQSGEIDLLARNTTWTLNRDTALGFNFVGVNYFDGQGFMINAKKLPGVTSALQLSGASVCVQSGTTTELNLADYFKANNLEYNPVVFEKLEEANAAYDSGRCDAYTTDQSGLYAIRLTLASPDDHIVLPEIISKEPLAPAVRQGDDKWFDVVKWTFNALVLSEELGITQANVDEMKNSKNPDIQRVLGTEAGTKLGTDLGLENDWVVNIIKGVGNYGEIFDRNIGAGSPLKIARGLNALWTKGGLQYAMPIR</sequence>
<evidence type="ECO:0000259" key="6">
    <source>
        <dbReference type="SMART" id="SM00062"/>
    </source>
</evidence>
<reference evidence="7 8" key="1">
    <citation type="submission" date="2018-05" db="EMBL/GenBank/DDBJ databases">
        <title>Genomic Encyclopedia of Type Strains, Phase IV (KMG-IV): sequencing the most valuable type-strain genomes for metagenomic binning, comparative biology and taxonomic classification.</title>
        <authorList>
            <person name="Goeker M."/>
        </authorList>
    </citation>
    <scope>NUCLEOTIDE SEQUENCE [LARGE SCALE GENOMIC DNA]</scope>
    <source>
        <strain evidence="7 8">DSM 6986</strain>
    </source>
</reference>
<protein>
    <submittedName>
        <fullName evidence="7">General L-amino acid-binding protein</fullName>
    </submittedName>
</protein>
<feature type="chain" id="PRO_5016453180" evidence="5">
    <location>
        <begin position="27"/>
        <end position="345"/>
    </location>
</feature>
<dbReference type="Pfam" id="PF00497">
    <property type="entry name" value="SBP_bac_3"/>
    <property type="match status" value="1"/>
</dbReference>
<dbReference type="RefSeq" id="WP_040692334.1">
    <property type="nucleotide sequence ID" value="NZ_QGGG01000003.1"/>
</dbReference>
<keyword evidence="8" id="KW-1185">Reference proteome</keyword>
<dbReference type="SMART" id="SM00062">
    <property type="entry name" value="PBPb"/>
    <property type="match status" value="1"/>
</dbReference>
<accession>A0A316C7Z4</accession>
<comment type="similarity">
    <text evidence="1 4">Belongs to the bacterial solute-binding protein 3 family.</text>
</comment>
<organism evidence="7 8">
    <name type="scientific">Pseudaminobacter salicylatoxidans</name>
    <dbReference type="NCBI Taxonomy" id="93369"/>
    <lineage>
        <taxon>Bacteria</taxon>
        <taxon>Pseudomonadati</taxon>
        <taxon>Pseudomonadota</taxon>
        <taxon>Alphaproteobacteria</taxon>
        <taxon>Hyphomicrobiales</taxon>
        <taxon>Phyllobacteriaceae</taxon>
        <taxon>Pseudaminobacter</taxon>
    </lineage>
</organism>
<dbReference type="EMBL" id="QGGG01000003">
    <property type="protein sequence ID" value="PWJ85176.1"/>
    <property type="molecule type" value="Genomic_DNA"/>
</dbReference>
<dbReference type="SUPFAM" id="SSF53850">
    <property type="entry name" value="Periplasmic binding protein-like II"/>
    <property type="match status" value="1"/>
</dbReference>
<evidence type="ECO:0000256" key="3">
    <source>
        <dbReference type="ARBA" id="ARBA00022729"/>
    </source>
</evidence>
<dbReference type="InterPro" id="IPR018313">
    <property type="entry name" value="SBP_3_CS"/>
</dbReference>
<keyword evidence="2" id="KW-0813">Transport</keyword>
<dbReference type="OrthoDB" id="9777941at2"/>
<name>A0A316C7Z4_PSESE</name>
<dbReference type="PANTHER" id="PTHR30085:SF7">
    <property type="entry name" value="AMINO-ACID ABC TRANSPORTER-BINDING PROTEIN YHDW-RELATED"/>
    <property type="match status" value="1"/>
</dbReference>
<dbReference type="InterPro" id="IPR001638">
    <property type="entry name" value="Solute-binding_3/MltF_N"/>
</dbReference>
<dbReference type="STRING" id="1192868.GCA_000304395_00805"/>
<feature type="domain" description="Solute-binding protein family 3/N-terminal" evidence="6">
    <location>
        <begin position="37"/>
        <end position="268"/>
    </location>
</feature>
<keyword evidence="3 5" id="KW-0732">Signal</keyword>
<proteinExistence type="inferred from homology"/>
<dbReference type="AlphaFoldDB" id="A0A316C7Z4"/>
<evidence type="ECO:0000313" key="7">
    <source>
        <dbReference type="EMBL" id="PWJ85176.1"/>
    </source>
</evidence>
<evidence type="ECO:0000313" key="8">
    <source>
        <dbReference type="Proteomes" id="UP000245396"/>
    </source>
</evidence>
<evidence type="ECO:0000256" key="5">
    <source>
        <dbReference type="SAM" id="SignalP"/>
    </source>
</evidence>
<dbReference type="CDD" id="cd13692">
    <property type="entry name" value="PBP2_BztA"/>
    <property type="match status" value="1"/>
</dbReference>
<evidence type="ECO:0000256" key="4">
    <source>
        <dbReference type="RuleBase" id="RU003744"/>
    </source>
</evidence>
<dbReference type="PANTHER" id="PTHR30085">
    <property type="entry name" value="AMINO ACID ABC TRANSPORTER PERMEASE"/>
    <property type="match status" value="1"/>
</dbReference>
<dbReference type="Gene3D" id="3.40.190.10">
    <property type="entry name" value="Periplasmic binding protein-like II"/>
    <property type="match status" value="2"/>
</dbReference>
<dbReference type="PROSITE" id="PS01039">
    <property type="entry name" value="SBP_BACTERIAL_3"/>
    <property type="match status" value="1"/>
</dbReference>
<comment type="caution">
    <text evidence="7">The sequence shown here is derived from an EMBL/GenBank/DDBJ whole genome shotgun (WGS) entry which is preliminary data.</text>
</comment>
<dbReference type="InterPro" id="IPR051455">
    <property type="entry name" value="Bact_solute-bind_prot3"/>
</dbReference>
<evidence type="ECO:0000256" key="2">
    <source>
        <dbReference type="ARBA" id="ARBA00022448"/>
    </source>
</evidence>
<feature type="signal peptide" evidence="5">
    <location>
        <begin position="1"/>
        <end position="26"/>
    </location>
</feature>
<evidence type="ECO:0000256" key="1">
    <source>
        <dbReference type="ARBA" id="ARBA00010333"/>
    </source>
</evidence>
<gene>
    <name evidence="7" type="ORF">C7441_10329</name>
</gene>
<dbReference type="GO" id="GO:0006865">
    <property type="term" value="P:amino acid transport"/>
    <property type="evidence" value="ECO:0007669"/>
    <property type="project" value="TreeGrafter"/>
</dbReference>
<dbReference type="Proteomes" id="UP000245396">
    <property type="component" value="Unassembled WGS sequence"/>
</dbReference>